<feature type="transmembrane region" description="Helical" evidence="8">
    <location>
        <begin position="304"/>
        <end position="329"/>
    </location>
</feature>
<name>A0A6A7K7H9_9FIRM</name>
<feature type="transmembrane region" description="Helical" evidence="8">
    <location>
        <begin position="349"/>
        <end position="382"/>
    </location>
</feature>
<dbReference type="InterPro" id="IPR002549">
    <property type="entry name" value="AI-2E-like"/>
</dbReference>
<evidence type="ECO:0000256" key="7">
    <source>
        <dbReference type="ARBA" id="ARBA00023136"/>
    </source>
</evidence>
<protein>
    <submittedName>
        <fullName evidence="9">AI-2E family transporter</fullName>
    </submittedName>
</protein>
<evidence type="ECO:0000256" key="3">
    <source>
        <dbReference type="ARBA" id="ARBA00022448"/>
    </source>
</evidence>
<keyword evidence="7 8" id="KW-0472">Membrane</keyword>
<feature type="transmembrane region" description="Helical" evidence="8">
    <location>
        <begin position="86"/>
        <end position="112"/>
    </location>
</feature>
<evidence type="ECO:0000256" key="1">
    <source>
        <dbReference type="ARBA" id="ARBA00004651"/>
    </source>
</evidence>
<dbReference type="Proteomes" id="UP000440004">
    <property type="component" value="Unassembled WGS sequence"/>
</dbReference>
<dbReference type="RefSeq" id="WP_152802148.1">
    <property type="nucleotide sequence ID" value="NZ_WHNX01000005.1"/>
</dbReference>
<feature type="transmembrane region" description="Helical" evidence="8">
    <location>
        <begin position="12"/>
        <end position="30"/>
    </location>
</feature>
<dbReference type="PANTHER" id="PTHR21716">
    <property type="entry name" value="TRANSMEMBRANE PROTEIN"/>
    <property type="match status" value="1"/>
</dbReference>
<dbReference type="GO" id="GO:0005886">
    <property type="term" value="C:plasma membrane"/>
    <property type="evidence" value="ECO:0007669"/>
    <property type="project" value="UniProtKB-SubCell"/>
</dbReference>
<keyword evidence="3" id="KW-0813">Transport</keyword>
<reference evidence="9 10" key="1">
    <citation type="submission" date="2019-10" db="EMBL/GenBank/DDBJ databases">
        <title>Alkalibaculum tamaniensis sp.nov., a new alkaliphilic acetogen, isolated on methoxylated aromatics from a mud volcano.</title>
        <authorList>
            <person name="Khomyakova M.A."/>
            <person name="Merkel A.Y."/>
            <person name="Bonch-Osmolovskaya E.A."/>
            <person name="Slobodkin A.I."/>
        </authorList>
    </citation>
    <scope>NUCLEOTIDE SEQUENCE [LARGE SCALE GENOMIC DNA]</scope>
    <source>
        <strain evidence="9 10">M08DMB</strain>
    </source>
</reference>
<gene>
    <name evidence="9" type="ORF">GC105_04525</name>
</gene>
<accession>A0A6A7K7H9</accession>
<evidence type="ECO:0000256" key="5">
    <source>
        <dbReference type="ARBA" id="ARBA00022692"/>
    </source>
</evidence>
<keyword evidence="5 8" id="KW-0812">Transmembrane</keyword>
<feature type="transmembrane region" description="Helical" evidence="8">
    <location>
        <begin position="42"/>
        <end position="65"/>
    </location>
</feature>
<evidence type="ECO:0000256" key="8">
    <source>
        <dbReference type="SAM" id="Phobius"/>
    </source>
</evidence>
<dbReference type="GO" id="GO:0055085">
    <property type="term" value="P:transmembrane transport"/>
    <property type="evidence" value="ECO:0007669"/>
    <property type="project" value="TreeGrafter"/>
</dbReference>
<evidence type="ECO:0000313" key="10">
    <source>
        <dbReference type="Proteomes" id="UP000440004"/>
    </source>
</evidence>
<keyword evidence="10" id="KW-1185">Reference proteome</keyword>
<keyword evidence="4" id="KW-1003">Cell membrane</keyword>
<dbReference type="EMBL" id="WHNX01000005">
    <property type="protein sequence ID" value="MPW25053.1"/>
    <property type="molecule type" value="Genomic_DNA"/>
</dbReference>
<evidence type="ECO:0000256" key="2">
    <source>
        <dbReference type="ARBA" id="ARBA00009773"/>
    </source>
</evidence>
<evidence type="ECO:0000313" key="9">
    <source>
        <dbReference type="EMBL" id="MPW25053.1"/>
    </source>
</evidence>
<dbReference type="Pfam" id="PF01594">
    <property type="entry name" value="AI-2E_transport"/>
    <property type="match status" value="1"/>
</dbReference>
<feature type="transmembrane region" description="Helical" evidence="8">
    <location>
        <begin position="193"/>
        <end position="215"/>
    </location>
</feature>
<organism evidence="9 10">
    <name type="scientific">Alkalibaculum sporogenes</name>
    <dbReference type="NCBI Taxonomy" id="2655001"/>
    <lineage>
        <taxon>Bacteria</taxon>
        <taxon>Bacillati</taxon>
        <taxon>Bacillota</taxon>
        <taxon>Clostridia</taxon>
        <taxon>Eubacteriales</taxon>
        <taxon>Eubacteriaceae</taxon>
        <taxon>Alkalibaculum</taxon>
    </lineage>
</organism>
<comment type="caution">
    <text evidence="9">The sequence shown here is derived from an EMBL/GenBank/DDBJ whole genome shotgun (WGS) entry which is preliminary data.</text>
</comment>
<proteinExistence type="inferred from homology"/>
<dbReference type="PANTHER" id="PTHR21716:SF53">
    <property type="entry name" value="PERMEASE PERM-RELATED"/>
    <property type="match status" value="1"/>
</dbReference>
<evidence type="ECO:0000256" key="6">
    <source>
        <dbReference type="ARBA" id="ARBA00022989"/>
    </source>
</evidence>
<dbReference type="AlphaFoldDB" id="A0A6A7K7H9"/>
<evidence type="ECO:0000256" key="4">
    <source>
        <dbReference type="ARBA" id="ARBA00022475"/>
    </source>
</evidence>
<keyword evidence="6 8" id="KW-1133">Transmembrane helix</keyword>
<feature type="transmembrane region" description="Helical" evidence="8">
    <location>
        <begin position="251"/>
        <end position="274"/>
    </location>
</feature>
<feature type="transmembrane region" description="Helical" evidence="8">
    <location>
        <begin position="280"/>
        <end position="297"/>
    </location>
</feature>
<sequence length="396" mass="45399">MIKFKMKSEYKPYLYLGITICTVLIFNKLLENTQSFISVFSNAINFILIGFKPLLWGLIITYFFYRPVTYVEKTLLKINIFKRHVKVSRIISIIIIYTLSLFLMYLTLSFVIPQIWKSIRFLFQNIPYYIEEIQRLIGYFGLEGVVDNYLINIVDYSANIVDMSNNIHEVILELINNNHNTIDNAIVFIFDRIVSFTSILVNLTIALFVALYLLLDKEVIARQVSNISKFIISKSSYNKIIKTMMLIDEMFYKFFIGKIYCSIFVSLIVFIGLVALKVQHAVLITIIVAVTNIIPYFGPIIGGILGVIITLLFSPLKALWVLILVIIAQQLDDNILGPRVLGNRIGLNPFWIIVAVVLGGKLFGIKGMFLAVPTFAVIKVLITQWMITWRGKNSSR</sequence>
<comment type="similarity">
    <text evidence="2">Belongs to the autoinducer-2 exporter (AI-2E) (TC 2.A.86) family.</text>
</comment>
<comment type="subcellular location">
    <subcellularLocation>
        <location evidence="1">Cell membrane</location>
        <topology evidence="1">Multi-pass membrane protein</topology>
    </subcellularLocation>
</comment>